<keyword evidence="3" id="KW-1185">Reference proteome</keyword>
<dbReference type="CDD" id="cd04301">
    <property type="entry name" value="NAT_SF"/>
    <property type="match status" value="1"/>
</dbReference>
<dbReference type="EMBL" id="JAMAST010000003">
    <property type="protein sequence ID" value="MCL1631434.1"/>
    <property type="molecule type" value="Genomic_DNA"/>
</dbReference>
<dbReference type="SUPFAM" id="SSF55729">
    <property type="entry name" value="Acyl-CoA N-acyltransferases (Nat)"/>
    <property type="match status" value="1"/>
</dbReference>
<sequence length="173" mass="19328">MTAYLRKASIEDYPEIITIVEQAKRLLKADGIDQWQNGYPDEATLRDDIVQKRANVLVIDGHVAGIGIISEEIDPAYEAIEQGSWKISSETGYASIHRVAISSDFRGLHLSSVLMSHLITAAALQGHTDIRIDTHPENPRMQHVIKQAGFDYRGVVHLDMPNGKRLAYQLILN</sequence>
<feature type="domain" description="N-acetyltransferase" evidence="1">
    <location>
        <begin position="3"/>
        <end position="173"/>
    </location>
</feature>
<evidence type="ECO:0000313" key="3">
    <source>
        <dbReference type="Proteomes" id="UP001203004"/>
    </source>
</evidence>
<dbReference type="Proteomes" id="UP001203004">
    <property type="component" value="Unassembled WGS sequence"/>
</dbReference>
<evidence type="ECO:0000259" key="1">
    <source>
        <dbReference type="PROSITE" id="PS51186"/>
    </source>
</evidence>
<protein>
    <submittedName>
        <fullName evidence="2">GNAT family N-acetyltransferase</fullName>
    </submittedName>
</protein>
<reference evidence="2 3" key="1">
    <citation type="submission" date="2022-05" db="EMBL/GenBank/DDBJ databases">
        <title>Sporolactobacillus sp nov CPB3-1, isolated from tree bark (Mangifera indica L.).</title>
        <authorList>
            <person name="Phuengjayaem S."/>
            <person name="Tanasupawat S."/>
        </authorList>
    </citation>
    <scope>NUCLEOTIDE SEQUENCE [LARGE SCALE GENOMIC DNA]</scope>
    <source>
        <strain evidence="2 3">CPB3-1</strain>
    </source>
</reference>
<dbReference type="PROSITE" id="PS51186">
    <property type="entry name" value="GNAT"/>
    <property type="match status" value="1"/>
</dbReference>
<dbReference type="InterPro" id="IPR000182">
    <property type="entry name" value="GNAT_dom"/>
</dbReference>
<dbReference type="RefSeq" id="WP_249099345.1">
    <property type="nucleotide sequence ID" value="NZ_JAMAST010000003.1"/>
</dbReference>
<gene>
    <name evidence="2" type="ORF">M3N64_05640</name>
</gene>
<name>A0ABT0M992_9BACL</name>
<comment type="caution">
    <text evidence="2">The sequence shown here is derived from an EMBL/GenBank/DDBJ whole genome shotgun (WGS) entry which is preliminary data.</text>
</comment>
<dbReference type="InterPro" id="IPR016181">
    <property type="entry name" value="Acyl_CoA_acyltransferase"/>
</dbReference>
<evidence type="ECO:0000313" key="2">
    <source>
        <dbReference type="EMBL" id="MCL1631434.1"/>
    </source>
</evidence>
<proteinExistence type="predicted"/>
<dbReference type="Pfam" id="PF00583">
    <property type="entry name" value="Acetyltransf_1"/>
    <property type="match status" value="1"/>
</dbReference>
<dbReference type="Gene3D" id="3.40.630.30">
    <property type="match status" value="1"/>
</dbReference>
<accession>A0ABT0M992</accession>
<organism evidence="2 3">
    <name type="scientific">Sporolactobacillus mangiferae</name>
    <dbReference type="NCBI Taxonomy" id="2940498"/>
    <lineage>
        <taxon>Bacteria</taxon>
        <taxon>Bacillati</taxon>
        <taxon>Bacillota</taxon>
        <taxon>Bacilli</taxon>
        <taxon>Bacillales</taxon>
        <taxon>Sporolactobacillaceae</taxon>
        <taxon>Sporolactobacillus</taxon>
    </lineage>
</organism>